<sequence>MTSISKVIVTKVAVSYHPPMFKFEYTKGRRNLKYHKNVNLATRTFIQPNMSEFVADLGFDGGGRKNVVAAVAAKRIAEFSGEITIALMGRYSELLQVPPPKIENLIKKLLAVNPMLIDNSVETSQIDNNADEQAQLNISVRTDPLSASPHRVRPKLQRRNGVRNMINRSLSASSSITDDDLNDERMLEPQLASSQAKEKLSEFGDLNKASEDDLRLAKNQMNEVFEKLRLLPGDEEYVYDKRVNFEEPDEESSWD</sequence>
<dbReference type="AlphaFoldDB" id="A0ABD3PY37"/>
<dbReference type="GO" id="GO:0030030">
    <property type="term" value="P:cell projection organization"/>
    <property type="evidence" value="ECO:0007669"/>
    <property type="project" value="UniProtKB-KW"/>
</dbReference>
<organism evidence="11 12">
    <name type="scientific">Cyclotella cryptica</name>
    <dbReference type="NCBI Taxonomy" id="29204"/>
    <lineage>
        <taxon>Eukaryota</taxon>
        <taxon>Sar</taxon>
        <taxon>Stramenopiles</taxon>
        <taxon>Ochrophyta</taxon>
        <taxon>Bacillariophyta</taxon>
        <taxon>Coscinodiscophyceae</taxon>
        <taxon>Thalassiosirophycidae</taxon>
        <taxon>Stephanodiscales</taxon>
        <taxon>Stephanodiscaceae</taxon>
        <taxon>Cyclotella</taxon>
    </lineage>
</organism>
<gene>
    <name evidence="11" type="ORF">HJC23_004813</name>
</gene>
<evidence type="ECO:0000256" key="1">
    <source>
        <dbReference type="ARBA" id="ARBA00004114"/>
    </source>
</evidence>
<evidence type="ECO:0000313" key="12">
    <source>
        <dbReference type="Proteomes" id="UP001516023"/>
    </source>
</evidence>
<comment type="similarity">
    <text evidence="4">Belongs to the CEP19 family.</text>
</comment>
<keyword evidence="6" id="KW-0963">Cytoplasm</keyword>
<keyword evidence="10" id="KW-0966">Cell projection</keyword>
<dbReference type="GO" id="GO:0005814">
    <property type="term" value="C:centriole"/>
    <property type="evidence" value="ECO:0007669"/>
    <property type="project" value="UniProtKB-SubCell"/>
</dbReference>
<comment type="caution">
    <text evidence="11">The sequence shown here is derived from an EMBL/GenBank/DDBJ whole genome shotgun (WGS) entry which is preliminary data.</text>
</comment>
<evidence type="ECO:0000256" key="5">
    <source>
        <dbReference type="ARBA" id="ARBA00022015"/>
    </source>
</evidence>
<dbReference type="Pfam" id="PF14933">
    <property type="entry name" value="CEP19"/>
    <property type="match status" value="1"/>
</dbReference>
<evidence type="ECO:0000256" key="10">
    <source>
        <dbReference type="ARBA" id="ARBA00023273"/>
    </source>
</evidence>
<dbReference type="PANTHER" id="PTHR31539">
    <property type="entry name" value="CENTROSOMAL PROTEIN OF 19K CEP19"/>
    <property type="match status" value="1"/>
</dbReference>
<dbReference type="Proteomes" id="UP001516023">
    <property type="component" value="Unassembled WGS sequence"/>
</dbReference>
<name>A0ABD3PY37_9STRA</name>
<accession>A0ABD3PY37</accession>
<evidence type="ECO:0000256" key="9">
    <source>
        <dbReference type="ARBA" id="ARBA00023212"/>
    </source>
</evidence>
<comment type="subcellular location">
    <subcellularLocation>
        <location evidence="2">Cytoplasm</location>
        <location evidence="2">Cytoskeleton</location>
        <location evidence="2">Cilium basal body</location>
    </subcellularLocation>
    <subcellularLocation>
        <location evidence="1">Cytoplasm</location>
        <location evidence="1">Cytoskeleton</location>
        <location evidence="1">Microtubule organizing center</location>
        <location evidence="1">Centrosome</location>
        <location evidence="1">Centriole</location>
    </subcellularLocation>
    <subcellularLocation>
        <location evidence="3">Cytoplasm</location>
        <location evidence="3">Cytoskeleton</location>
        <location evidence="3">Spindle</location>
    </subcellularLocation>
</comment>
<proteinExistence type="inferred from homology"/>
<dbReference type="PANTHER" id="PTHR31539:SF1">
    <property type="entry name" value="CENTROSOMAL PROTEIN OF 19 KDA"/>
    <property type="match status" value="1"/>
</dbReference>
<evidence type="ECO:0000256" key="6">
    <source>
        <dbReference type="ARBA" id="ARBA00022490"/>
    </source>
</evidence>
<evidence type="ECO:0000313" key="11">
    <source>
        <dbReference type="EMBL" id="KAL3792888.1"/>
    </source>
</evidence>
<keyword evidence="8" id="KW-0969">Cilium</keyword>
<reference evidence="11 12" key="1">
    <citation type="journal article" date="2020" name="G3 (Bethesda)">
        <title>Improved Reference Genome for Cyclotella cryptica CCMP332, a Model for Cell Wall Morphogenesis, Salinity Adaptation, and Lipid Production in Diatoms (Bacillariophyta).</title>
        <authorList>
            <person name="Roberts W.R."/>
            <person name="Downey K.M."/>
            <person name="Ruck E.C."/>
            <person name="Traller J.C."/>
            <person name="Alverson A.J."/>
        </authorList>
    </citation>
    <scope>NUCLEOTIDE SEQUENCE [LARGE SCALE GENOMIC DNA]</scope>
    <source>
        <strain evidence="11 12">CCMP332</strain>
    </source>
</reference>
<keyword evidence="12" id="KW-1185">Reference proteome</keyword>
<keyword evidence="7" id="KW-0970">Cilium biogenesis/degradation</keyword>
<dbReference type="InterPro" id="IPR029412">
    <property type="entry name" value="CEP19"/>
</dbReference>
<evidence type="ECO:0000256" key="4">
    <source>
        <dbReference type="ARBA" id="ARBA00009371"/>
    </source>
</evidence>
<evidence type="ECO:0000256" key="8">
    <source>
        <dbReference type="ARBA" id="ARBA00023069"/>
    </source>
</evidence>
<dbReference type="GO" id="GO:0005819">
    <property type="term" value="C:spindle"/>
    <property type="evidence" value="ECO:0007669"/>
    <property type="project" value="UniProtKB-SubCell"/>
</dbReference>
<keyword evidence="9" id="KW-0206">Cytoskeleton</keyword>
<evidence type="ECO:0000256" key="7">
    <source>
        <dbReference type="ARBA" id="ARBA00022794"/>
    </source>
</evidence>
<protein>
    <recommendedName>
        <fullName evidence="5">Centrosomal protein of 19 kDa</fullName>
    </recommendedName>
</protein>
<dbReference type="EMBL" id="JABMIG020000097">
    <property type="protein sequence ID" value="KAL3792888.1"/>
    <property type="molecule type" value="Genomic_DNA"/>
</dbReference>
<evidence type="ECO:0000256" key="3">
    <source>
        <dbReference type="ARBA" id="ARBA00004186"/>
    </source>
</evidence>
<evidence type="ECO:0000256" key="2">
    <source>
        <dbReference type="ARBA" id="ARBA00004120"/>
    </source>
</evidence>